<feature type="chain" id="PRO_5013043030" evidence="1">
    <location>
        <begin position="23"/>
        <end position="157"/>
    </location>
</feature>
<dbReference type="RefSeq" id="WP_086955323.1">
    <property type="nucleotide sequence ID" value="NZ_CAWNQC010000233.1"/>
</dbReference>
<name>A0A1N6MTC7_9GAMM</name>
<proteinExistence type="predicted"/>
<organism evidence="3 4">
    <name type="scientific">Xenorhabdus innexi</name>
    <dbReference type="NCBI Taxonomy" id="290109"/>
    <lineage>
        <taxon>Bacteria</taxon>
        <taxon>Pseudomonadati</taxon>
        <taxon>Pseudomonadota</taxon>
        <taxon>Gammaproteobacteria</taxon>
        <taxon>Enterobacterales</taxon>
        <taxon>Morganellaceae</taxon>
        <taxon>Xenorhabdus</taxon>
    </lineage>
</organism>
<reference evidence="3" key="2">
    <citation type="submission" date="2016-12" db="EMBL/GenBank/DDBJ databases">
        <authorList>
            <person name="Song W.-J."/>
            <person name="Kurnit D.M."/>
        </authorList>
    </citation>
    <scope>NUCLEOTIDE SEQUENCE [LARGE SCALE GENOMIC DNA]</scope>
    <source>
        <strain evidence="3">HGB1681</strain>
    </source>
</reference>
<evidence type="ECO:0000313" key="2">
    <source>
        <dbReference type="EMBL" id="PHM33151.1"/>
    </source>
</evidence>
<evidence type="ECO:0000313" key="3">
    <source>
        <dbReference type="EMBL" id="SIP72086.1"/>
    </source>
</evidence>
<reference evidence="4" key="1">
    <citation type="submission" date="2016-12" db="EMBL/GenBank/DDBJ databases">
        <authorList>
            <person name="Gaudriault S."/>
        </authorList>
    </citation>
    <scope>NUCLEOTIDE SEQUENCE [LARGE SCALE GENOMIC DNA]</scope>
    <source>
        <strain evidence="4">HGB1681 (deposited as PTA-6826 in the American Type Culture Collection)</strain>
    </source>
</reference>
<dbReference type="AlphaFoldDB" id="A0A1N6MTC7"/>
<dbReference type="Proteomes" id="UP000224871">
    <property type="component" value="Unassembled WGS sequence"/>
</dbReference>
<dbReference type="EMBL" id="NIBU01000036">
    <property type="protein sequence ID" value="PHM33151.1"/>
    <property type="molecule type" value="Genomic_DNA"/>
</dbReference>
<dbReference type="EMBL" id="FTLG01000040">
    <property type="protein sequence ID" value="SIP72086.1"/>
    <property type="molecule type" value="Genomic_DNA"/>
</dbReference>
<evidence type="ECO:0000313" key="4">
    <source>
        <dbReference type="Proteomes" id="UP000196435"/>
    </source>
</evidence>
<sequence length="157" mass="17364">MKKYRYLALVFIALIYSISANAGNNVENNGVSAKKSDPVHQPKGSNLAAKPGISLMLECGRGYVVGVWSNANQWNQWAVWLSPDGRWSGGKAKIYWEYSQLSTDYDSGKNAYATILAAQASGQMVALYDDDYGSRCNTWGSDSYKGPQFNSVKIWFP</sequence>
<reference evidence="2 5" key="3">
    <citation type="journal article" date="2017" name="Nat. Microbiol.">
        <title>Natural product diversity associated with the nematode symbionts Photorhabdus and Xenorhabdus.</title>
        <authorList>
            <person name="Tobias N.J."/>
            <person name="Wolff H."/>
            <person name="Djahanschiri B."/>
            <person name="Grundmann F."/>
            <person name="Kronenwerth M."/>
            <person name="Shi Y.M."/>
            <person name="Simonyi S."/>
            <person name="Grun P."/>
            <person name="Shapiro-Ilan D."/>
            <person name="Pidot S.J."/>
            <person name="Stinear T.P."/>
            <person name="Ebersberger I."/>
            <person name="Bode H.B."/>
        </authorList>
    </citation>
    <scope>NUCLEOTIDE SEQUENCE [LARGE SCALE GENOMIC DNA]</scope>
    <source>
        <strain evidence="2 5">DSM 16336</strain>
    </source>
</reference>
<accession>A0A1N6MTC7</accession>
<dbReference type="Proteomes" id="UP000196435">
    <property type="component" value="Unassembled WGS sequence"/>
</dbReference>
<keyword evidence="5" id="KW-1185">Reference proteome</keyword>
<evidence type="ECO:0000313" key="5">
    <source>
        <dbReference type="Proteomes" id="UP000224871"/>
    </source>
</evidence>
<keyword evidence="1" id="KW-0732">Signal</keyword>
<gene>
    <name evidence="2" type="ORF">Xinn_02752</name>
    <name evidence="3" type="ORF">XIS1_1340029</name>
</gene>
<protein>
    <submittedName>
        <fullName evidence="3">Uncharacterized protein</fullName>
    </submittedName>
</protein>
<feature type="signal peptide" evidence="1">
    <location>
        <begin position="1"/>
        <end position="22"/>
    </location>
</feature>
<dbReference type="OrthoDB" id="6444225at2"/>
<evidence type="ECO:0000256" key="1">
    <source>
        <dbReference type="SAM" id="SignalP"/>
    </source>
</evidence>